<evidence type="ECO:0000259" key="6">
    <source>
        <dbReference type="PROSITE" id="PS50261"/>
    </source>
</evidence>
<dbReference type="InterPro" id="IPR017981">
    <property type="entry name" value="GPCR_2-like_7TM"/>
</dbReference>
<dbReference type="InterPro" id="IPR050332">
    <property type="entry name" value="GPCR_2"/>
</dbReference>
<evidence type="ECO:0000256" key="4">
    <source>
        <dbReference type="ARBA" id="ARBA00023136"/>
    </source>
</evidence>
<protein>
    <recommendedName>
        <fullName evidence="6">G-protein coupled receptors family 2 profile 2 domain-containing protein</fullName>
    </recommendedName>
</protein>
<dbReference type="EMBL" id="CAQQ02111668">
    <property type="status" value="NOT_ANNOTATED_CDS"/>
    <property type="molecule type" value="Genomic_DNA"/>
</dbReference>
<dbReference type="Proteomes" id="UP000015102">
    <property type="component" value="Unassembled WGS sequence"/>
</dbReference>
<dbReference type="PANTHER" id="PTHR45620:SF43">
    <property type="entry name" value="HECTOR, ISOFORM A"/>
    <property type="match status" value="1"/>
</dbReference>
<keyword evidence="2 5" id="KW-0812">Transmembrane</keyword>
<evidence type="ECO:0000313" key="8">
    <source>
        <dbReference type="Proteomes" id="UP000015102"/>
    </source>
</evidence>
<feature type="domain" description="G-protein coupled receptors family 2 profile 2" evidence="6">
    <location>
        <begin position="1"/>
        <end position="178"/>
    </location>
</feature>
<dbReference type="InterPro" id="IPR017983">
    <property type="entry name" value="GPCR_2_secretin-like_CS"/>
</dbReference>
<keyword evidence="3 5" id="KW-1133">Transmembrane helix</keyword>
<dbReference type="InterPro" id="IPR000832">
    <property type="entry name" value="GPCR_2_secretin-like"/>
</dbReference>
<dbReference type="GO" id="GO:0008528">
    <property type="term" value="F:G protein-coupled peptide receptor activity"/>
    <property type="evidence" value="ECO:0007669"/>
    <property type="project" value="TreeGrafter"/>
</dbReference>
<dbReference type="HOGENOM" id="CLU_1242805_0_0_1"/>
<dbReference type="PROSITE" id="PS00650">
    <property type="entry name" value="G_PROTEIN_RECEP_F2_2"/>
    <property type="match status" value="1"/>
</dbReference>
<dbReference type="OMA" id="MENEHAI"/>
<keyword evidence="8" id="KW-1185">Reference proteome</keyword>
<proteinExistence type="predicted"/>
<organism evidence="7 8">
    <name type="scientific">Megaselia scalaris</name>
    <name type="common">Humpbacked fly</name>
    <name type="synonym">Phora scalaris</name>
    <dbReference type="NCBI Taxonomy" id="36166"/>
    <lineage>
        <taxon>Eukaryota</taxon>
        <taxon>Metazoa</taxon>
        <taxon>Ecdysozoa</taxon>
        <taxon>Arthropoda</taxon>
        <taxon>Hexapoda</taxon>
        <taxon>Insecta</taxon>
        <taxon>Pterygota</taxon>
        <taxon>Neoptera</taxon>
        <taxon>Endopterygota</taxon>
        <taxon>Diptera</taxon>
        <taxon>Brachycera</taxon>
        <taxon>Muscomorpha</taxon>
        <taxon>Platypezoidea</taxon>
        <taxon>Phoridae</taxon>
        <taxon>Megaseliini</taxon>
        <taxon>Megaselia</taxon>
    </lineage>
</organism>
<dbReference type="PRINTS" id="PR00249">
    <property type="entry name" value="GPCRSECRETIN"/>
</dbReference>
<reference evidence="8" key="1">
    <citation type="submission" date="2013-02" db="EMBL/GenBank/DDBJ databases">
        <authorList>
            <person name="Hughes D."/>
        </authorList>
    </citation>
    <scope>NUCLEOTIDE SEQUENCE</scope>
    <source>
        <strain>Durham</strain>
        <strain evidence="8">NC isolate 2 -- Noor lab</strain>
    </source>
</reference>
<feature type="transmembrane region" description="Helical" evidence="5">
    <location>
        <begin position="29"/>
        <end position="48"/>
    </location>
</feature>
<dbReference type="GO" id="GO:0005886">
    <property type="term" value="C:plasma membrane"/>
    <property type="evidence" value="ECO:0007669"/>
    <property type="project" value="TreeGrafter"/>
</dbReference>
<evidence type="ECO:0000256" key="3">
    <source>
        <dbReference type="ARBA" id="ARBA00022989"/>
    </source>
</evidence>
<name>T1GZG3_MEGSC</name>
<dbReference type="Pfam" id="PF00002">
    <property type="entry name" value="7tm_2"/>
    <property type="match status" value="1"/>
</dbReference>
<dbReference type="EnsemblMetazoa" id="MESCA009263-RA">
    <property type="protein sequence ID" value="MESCA009263-PA"/>
    <property type="gene ID" value="MESCA009263"/>
</dbReference>
<comment type="subcellular location">
    <subcellularLocation>
        <location evidence="1">Membrane</location>
        <topology evidence="1">Multi-pass membrane protein</topology>
    </subcellularLocation>
</comment>
<dbReference type="PROSITE" id="PS50261">
    <property type="entry name" value="G_PROTEIN_RECEP_F2_4"/>
    <property type="match status" value="1"/>
</dbReference>
<reference evidence="7" key="2">
    <citation type="submission" date="2015-06" db="UniProtKB">
        <authorList>
            <consortium name="EnsemblMetazoa"/>
        </authorList>
    </citation>
    <scope>IDENTIFICATION</scope>
</reference>
<dbReference type="AlphaFoldDB" id="T1GZG3"/>
<dbReference type="GO" id="GO:0007166">
    <property type="term" value="P:cell surface receptor signaling pathway"/>
    <property type="evidence" value="ECO:0007669"/>
    <property type="project" value="InterPro"/>
</dbReference>
<dbReference type="PANTHER" id="PTHR45620">
    <property type="entry name" value="PDF RECEPTOR-LIKE PROTEIN-RELATED"/>
    <property type="match status" value="1"/>
</dbReference>
<evidence type="ECO:0000256" key="1">
    <source>
        <dbReference type="ARBA" id="ARBA00004141"/>
    </source>
</evidence>
<keyword evidence="4 5" id="KW-0472">Membrane</keyword>
<dbReference type="Gene3D" id="1.20.1070.10">
    <property type="entry name" value="Rhodopsin 7-helix transmembrane proteins"/>
    <property type="match status" value="1"/>
</dbReference>
<dbReference type="STRING" id="36166.T1GZG3"/>
<feature type="transmembrane region" description="Helical" evidence="5">
    <location>
        <begin position="114"/>
        <end position="141"/>
    </location>
</feature>
<evidence type="ECO:0000256" key="5">
    <source>
        <dbReference type="SAM" id="Phobius"/>
    </source>
</evidence>
<dbReference type="SUPFAM" id="SSF81321">
    <property type="entry name" value="Family A G protein-coupled receptor-like"/>
    <property type="match status" value="1"/>
</dbReference>
<evidence type="ECO:0000313" key="7">
    <source>
        <dbReference type="EnsemblMetazoa" id="MESCA009263-PA"/>
    </source>
</evidence>
<feature type="transmembrane region" description="Helical" evidence="5">
    <location>
        <begin position="153"/>
        <end position="176"/>
    </location>
</feature>
<sequence length="223" mass="25221">NYFWVFCEGLHLHLALVVVFAKDSIATSWFLIIGWGLPLFYILFYALFSLYLTNGHPKCGMENEHAIWILSIPVSLSLICLFIILVNLLIVLYNRIQSQSKQSPMSLKRAIKTTFILVFNIVEKNICLLNVPLFGLQLFLIPFRPSENSAYEVYYELVSVFLVSLQGLFVSLLYCFANPDVICAFRVFLNRVMPTTFAPVPLTIHSGTGHIGTTTPSNAEVAF</sequence>
<feature type="transmembrane region" description="Helical" evidence="5">
    <location>
        <begin position="68"/>
        <end position="93"/>
    </location>
</feature>
<accession>T1GZG3</accession>
<evidence type="ECO:0000256" key="2">
    <source>
        <dbReference type="ARBA" id="ARBA00022692"/>
    </source>
</evidence>
<dbReference type="GO" id="GO:0007188">
    <property type="term" value="P:adenylate cyclase-modulating G protein-coupled receptor signaling pathway"/>
    <property type="evidence" value="ECO:0007669"/>
    <property type="project" value="TreeGrafter"/>
</dbReference>